<keyword evidence="1" id="KW-0175">Coiled coil</keyword>
<dbReference type="EMBL" id="JAENHM010000087">
    <property type="protein sequence ID" value="MBK1842439.1"/>
    <property type="molecule type" value="Genomic_DNA"/>
</dbReference>
<dbReference type="RefSeq" id="WP_200199103.1">
    <property type="nucleotide sequence ID" value="NZ_JAENHM010000087.1"/>
</dbReference>
<organism evidence="2 3">
    <name type="scientific">Azospirillum endophyticum</name>
    <dbReference type="NCBI Taxonomy" id="2800326"/>
    <lineage>
        <taxon>Bacteria</taxon>
        <taxon>Pseudomonadati</taxon>
        <taxon>Pseudomonadota</taxon>
        <taxon>Alphaproteobacteria</taxon>
        <taxon>Rhodospirillales</taxon>
        <taxon>Azospirillaceae</taxon>
        <taxon>Azospirillum</taxon>
    </lineage>
</organism>
<name>A0ABS1FG76_9PROT</name>
<sequence>MFGKKKNPYALSPEVRAAITAGAAALQDRKAADAALLKRMTELRAAEEVEAAAVREMEQADAALALAIDPEQAAGLEKAVTAASRKRDTAAQNAERTRRMVNALHAHAQQADERVNAARQQLAAAFATFQAEIVAAYDADVRAAAAALVAALKRGWAIRTALRGKLNQPLFLDEINVPSVIWRQPAIVHGPRANLGGETIALDAEWSDEPTAADAAGEMQALSEMQSQLERHRPFDPANPFPTPSNREAFEAELARAIAEYSAPPEPPKPSRGLFQSWTLGGRWAHQDSHGNELNITTAIASDETAYEHYQPAQR</sequence>
<proteinExistence type="predicted"/>
<accession>A0ABS1FG76</accession>
<evidence type="ECO:0000256" key="1">
    <source>
        <dbReference type="SAM" id="Coils"/>
    </source>
</evidence>
<protein>
    <submittedName>
        <fullName evidence="2">Uncharacterized protein</fullName>
    </submittedName>
</protein>
<keyword evidence="3" id="KW-1185">Reference proteome</keyword>
<comment type="caution">
    <text evidence="2">The sequence shown here is derived from an EMBL/GenBank/DDBJ whole genome shotgun (WGS) entry which is preliminary data.</text>
</comment>
<feature type="coiled-coil region" evidence="1">
    <location>
        <begin position="101"/>
        <end position="128"/>
    </location>
</feature>
<evidence type="ECO:0000313" key="3">
    <source>
        <dbReference type="Proteomes" id="UP000652760"/>
    </source>
</evidence>
<reference evidence="3" key="1">
    <citation type="submission" date="2021-01" db="EMBL/GenBank/DDBJ databases">
        <title>Genome public.</title>
        <authorList>
            <person name="Liu C."/>
            <person name="Sun Q."/>
        </authorList>
    </citation>
    <scope>NUCLEOTIDE SEQUENCE [LARGE SCALE GENOMIC DNA]</scope>
    <source>
        <strain evidence="3">YIM B02556</strain>
    </source>
</reference>
<gene>
    <name evidence="2" type="ORF">JHL17_34095</name>
</gene>
<evidence type="ECO:0000313" key="2">
    <source>
        <dbReference type="EMBL" id="MBK1842439.1"/>
    </source>
</evidence>
<dbReference type="Proteomes" id="UP000652760">
    <property type="component" value="Unassembled WGS sequence"/>
</dbReference>